<evidence type="ECO:0000256" key="1">
    <source>
        <dbReference type="SAM" id="MobiDB-lite"/>
    </source>
</evidence>
<dbReference type="EMBL" id="CP029042">
    <property type="protein sequence ID" value="AZS72463.1"/>
    <property type="molecule type" value="Genomic_DNA"/>
</dbReference>
<accession>A0A3S9YBS2</accession>
<dbReference type="Pfam" id="PF19054">
    <property type="entry name" value="DUF5753"/>
    <property type="match status" value="1"/>
</dbReference>
<evidence type="ECO:0000313" key="3">
    <source>
        <dbReference type="EMBL" id="AZS72463.1"/>
    </source>
</evidence>
<dbReference type="AlphaFoldDB" id="A0A3S9YBS2"/>
<name>A0A3S9YBS2_9ACTN</name>
<dbReference type="SUPFAM" id="SSF47413">
    <property type="entry name" value="lambda repressor-like DNA-binding domains"/>
    <property type="match status" value="1"/>
</dbReference>
<dbReference type="InterPro" id="IPR001387">
    <property type="entry name" value="Cro/C1-type_HTH"/>
</dbReference>
<organism evidence="3 4">
    <name type="scientific">Streptomyces lydicus</name>
    <dbReference type="NCBI Taxonomy" id="47763"/>
    <lineage>
        <taxon>Bacteria</taxon>
        <taxon>Bacillati</taxon>
        <taxon>Actinomycetota</taxon>
        <taxon>Actinomycetes</taxon>
        <taxon>Kitasatosporales</taxon>
        <taxon>Streptomycetaceae</taxon>
        <taxon>Streptomyces</taxon>
    </lineage>
</organism>
<evidence type="ECO:0000259" key="2">
    <source>
        <dbReference type="PROSITE" id="PS50943"/>
    </source>
</evidence>
<dbReference type="PROSITE" id="PS50943">
    <property type="entry name" value="HTH_CROC1"/>
    <property type="match status" value="1"/>
</dbReference>
<dbReference type="Pfam" id="PF13560">
    <property type="entry name" value="HTH_31"/>
    <property type="match status" value="1"/>
</dbReference>
<feature type="compositionally biased region" description="Polar residues" evidence="1">
    <location>
        <begin position="26"/>
        <end position="41"/>
    </location>
</feature>
<dbReference type="Gene3D" id="1.10.260.40">
    <property type="entry name" value="lambda repressor-like DNA-binding domains"/>
    <property type="match status" value="1"/>
</dbReference>
<feature type="domain" description="HTH cro/C1-type" evidence="2">
    <location>
        <begin position="124"/>
        <end position="171"/>
    </location>
</feature>
<dbReference type="GO" id="GO:0003677">
    <property type="term" value="F:DNA binding"/>
    <property type="evidence" value="ECO:0007669"/>
    <property type="project" value="InterPro"/>
</dbReference>
<protein>
    <submittedName>
        <fullName evidence="3">Transcriptional regulator</fullName>
    </submittedName>
</protein>
<dbReference type="SMART" id="SM00530">
    <property type="entry name" value="HTH_XRE"/>
    <property type="match status" value="1"/>
</dbReference>
<dbReference type="InterPro" id="IPR010982">
    <property type="entry name" value="Lambda_DNA-bd_dom_sf"/>
</dbReference>
<gene>
    <name evidence="3" type="ORF">DDE74_17150</name>
</gene>
<proteinExistence type="predicted"/>
<sequence length="382" mass="42730">MGPTETGSGSTSATSLMRALVNIQGNPQTGTNWQVPSSGQRVLQRGRAVPNSGHHPLPDGQAPRSGGQRLRSGEQRTEVRGQLAARRGPTYLRVMLGKELRELRERKKKHAEETAGPDDEVGSYTAEAVSTKLGFSRSKLSRVEAGEIPLPKLADLEALMDEYDVIEPSDRDVLLQMQRDSLKSEPLTTFRNVLPSGMPRYLGLERESVRIRGFENNVVHGLLQDEQYANALMGSAKIVEERTTDAVERSVQARMERKTLLDSDREVHIILTESTLRTKIGSPEVMRAQYAEIIRLCEQDNVEVQIIPEDLSTYRAGFCFTVLEFDELDPVVQSDGYRSITMWSKPSDVGQYQRQFDAMVKAAPGPSQTPSFLMELEEKLWK</sequence>
<reference evidence="3 4" key="1">
    <citation type="submission" date="2018-04" db="EMBL/GenBank/DDBJ databases">
        <title>Complete genome sequences of Streptomyces lydicus strain WYEC and characterization of antagonistic properties of biological control agents.</title>
        <authorList>
            <person name="Mariita R.M."/>
            <person name="Sello J.K."/>
        </authorList>
    </citation>
    <scope>NUCLEOTIDE SEQUENCE [LARGE SCALE GENOMIC DNA]</scope>
    <source>
        <strain evidence="3 4">WYEC 108</strain>
    </source>
</reference>
<dbReference type="InterPro" id="IPR043917">
    <property type="entry name" value="DUF5753"/>
</dbReference>
<dbReference type="Proteomes" id="UP000275579">
    <property type="component" value="Chromosome"/>
</dbReference>
<feature type="region of interest" description="Disordered" evidence="1">
    <location>
        <begin position="26"/>
        <end position="86"/>
    </location>
</feature>
<evidence type="ECO:0000313" key="4">
    <source>
        <dbReference type="Proteomes" id="UP000275579"/>
    </source>
</evidence>
<dbReference type="CDD" id="cd00093">
    <property type="entry name" value="HTH_XRE"/>
    <property type="match status" value="1"/>
</dbReference>